<evidence type="ECO:0000256" key="8">
    <source>
        <dbReference type="ARBA" id="ARBA00022989"/>
    </source>
</evidence>
<dbReference type="Pfam" id="PF07774">
    <property type="entry name" value="EMC1_C"/>
    <property type="match status" value="1"/>
</dbReference>
<keyword evidence="7" id="KW-0256">Endoplasmic reticulum</keyword>
<dbReference type="GO" id="GO:0072546">
    <property type="term" value="C:EMC complex"/>
    <property type="evidence" value="ECO:0007669"/>
    <property type="project" value="InterPro"/>
</dbReference>
<evidence type="ECO:0000256" key="9">
    <source>
        <dbReference type="ARBA" id="ARBA00023136"/>
    </source>
</evidence>
<keyword evidence="5" id="KW-0812">Transmembrane</keyword>
<dbReference type="InterPro" id="IPR015943">
    <property type="entry name" value="WD40/YVTN_repeat-like_dom_sf"/>
</dbReference>
<evidence type="ECO:0000256" key="1">
    <source>
        <dbReference type="ARBA" id="ARBA00004115"/>
    </source>
</evidence>
<dbReference type="SUPFAM" id="SSF50998">
    <property type="entry name" value="Quinoprotein alcohol dehydrogenase-like"/>
    <property type="match status" value="1"/>
</dbReference>
<evidence type="ECO:0000256" key="7">
    <source>
        <dbReference type="ARBA" id="ARBA00022824"/>
    </source>
</evidence>
<comment type="subcellular location">
    <subcellularLocation>
        <location evidence="1">Endoplasmic reticulum membrane</location>
        <topology evidence="1">Single-pass type I membrane protein</topology>
    </subcellularLocation>
</comment>
<evidence type="ECO:0000259" key="12">
    <source>
        <dbReference type="Pfam" id="PF25293"/>
    </source>
</evidence>
<accession>A0A9Q5I526</accession>
<comment type="subunit">
    <text evidence="3">Component of the ER membrane protein complex (EMC).</text>
</comment>
<evidence type="ECO:0000256" key="4">
    <source>
        <dbReference type="ARBA" id="ARBA00020824"/>
    </source>
</evidence>
<comment type="caution">
    <text evidence="13">The sequence shown here is derived from an EMBL/GenBank/DDBJ whole genome shotgun (WGS) entry which is preliminary data.</text>
</comment>
<evidence type="ECO:0000256" key="6">
    <source>
        <dbReference type="ARBA" id="ARBA00022729"/>
    </source>
</evidence>
<dbReference type="InterPro" id="IPR058545">
    <property type="entry name" value="Beta-prop_EMC1_1st"/>
</dbReference>
<keyword evidence="9" id="KW-0472">Membrane</keyword>
<dbReference type="Gene3D" id="2.130.10.10">
    <property type="entry name" value="YVTN repeat-like/Quinoprotein amine dehydrogenase"/>
    <property type="match status" value="1"/>
</dbReference>
<dbReference type="InterPro" id="IPR011047">
    <property type="entry name" value="Quinoprotein_ADH-like_sf"/>
</dbReference>
<keyword evidence="14" id="KW-1185">Reference proteome</keyword>
<evidence type="ECO:0000256" key="10">
    <source>
        <dbReference type="ARBA" id="ARBA00023180"/>
    </source>
</evidence>
<keyword evidence="10" id="KW-0325">Glycoprotein</keyword>
<evidence type="ECO:0000256" key="3">
    <source>
        <dbReference type="ARBA" id="ARBA00011276"/>
    </source>
</evidence>
<evidence type="ECO:0000313" key="13">
    <source>
        <dbReference type="EMBL" id="OCB91842.1"/>
    </source>
</evidence>
<dbReference type="InterPro" id="IPR026895">
    <property type="entry name" value="EMC1"/>
</dbReference>
<evidence type="ECO:0000259" key="11">
    <source>
        <dbReference type="Pfam" id="PF07774"/>
    </source>
</evidence>
<dbReference type="EMBL" id="LNZH02000058">
    <property type="protein sequence ID" value="OCB91842.1"/>
    <property type="molecule type" value="Genomic_DNA"/>
</dbReference>
<keyword evidence="6" id="KW-0732">Signal</keyword>
<dbReference type="OrthoDB" id="28092at2759"/>
<proteinExistence type="inferred from homology"/>
<dbReference type="Proteomes" id="UP000757232">
    <property type="component" value="Unassembled WGS sequence"/>
</dbReference>
<evidence type="ECO:0000256" key="2">
    <source>
        <dbReference type="ARBA" id="ARBA00007904"/>
    </source>
</evidence>
<dbReference type="GO" id="GO:0034975">
    <property type="term" value="P:protein folding in endoplasmic reticulum"/>
    <property type="evidence" value="ECO:0007669"/>
    <property type="project" value="TreeGrafter"/>
</dbReference>
<feature type="domain" description="ER membrane protein complex subunit 1 C-terminal" evidence="11">
    <location>
        <begin position="864"/>
        <end position="1081"/>
    </location>
</feature>
<dbReference type="PANTHER" id="PTHR21573">
    <property type="entry name" value="ER MEMBRANE PROTEIN COMPLEX SUBUNIT 1"/>
    <property type="match status" value="1"/>
</dbReference>
<reference evidence="13" key="1">
    <citation type="submission" date="2016-06" db="EMBL/GenBank/DDBJ databases">
        <title>Draft Genome sequence of the fungus Inonotus baumii.</title>
        <authorList>
            <person name="Zhu H."/>
            <person name="Lin W."/>
        </authorList>
    </citation>
    <scope>NUCLEOTIDE SEQUENCE</scope>
    <source>
        <strain evidence="13">821</strain>
    </source>
</reference>
<evidence type="ECO:0000313" key="14">
    <source>
        <dbReference type="Proteomes" id="UP000757232"/>
    </source>
</evidence>
<organism evidence="13 14">
    <name type="scientific">Sanghuangporus baumii</name>
    <name type="common">Phellinus baumii</name>
    <dbReference type="NCBI Taxonomy" id="108892"/>
    <lineage>
        <taxon>Eukaryota</taxon>
        <taxon>Fungi</taxon>
        <taxon>Dikarya</taxon>
        <taxon>Basidiomycota</taxon>
        <taxon>Agaricomycotina</taxon>
        <taxon>Agaricomycetes</taxon>
        <taxon>Hymenochaetales</taxon>
        <taxon>Hymenochaetaceae</taxon>
        <taxon>Sanghuangporus</taxon>
    </lineage>
</organism>
<feature type="domain" description="EMC1 first beta-propeller" evidence="12">
    <location>
        <begin position="81"/>
        <end position="504"/>
    </location>
</feature>
<sequence>MASLTIPCGETRDLDALEFHRHFTGYKQLFTTVVGYSGLSSLVNRKITCRLLIQIGRMRGMLLRVLCYGLLWPFVLKAVAALHKSDAGVVDWHRSFIGVPLTHTQSLAPTFHRFNAGTGKKATKSVILSATSENVLGAVDAVSGDIIWRFAFELEDRIASFRADGDYVVSLSGPGGSTFRSFDTVTGDLILERRLHSPQDGQLFEPADIGVHLVFADVDVATAGSSVDVFALSNGCTVHRVDVASGKVAWEWSSGDKASSVVYSRIARTPSTVFVVGLARVSSSYSLHVAAVSAETGEELNTVHIPSNIHNGLTDFLVLSDETSDDPYVVWLEHGQGQLRFASLTPELKGQQRALKGASFKSLINIGLNERGHFIALQTDGTGMALKLDRASKGITLVWEFAESAISDRYTESIYSGGLDKDNQVYIGRSASAHVYAPHAAEGKGLVRGYTFPFDSNSHGVMMHTALDAANPNDVLVIARFAIVTSTGAVQLWQHDRAQWSREEALAEIELAEYVELPEAKTATTLVGDEDENFVERITRQISDAKDFPSYLLAFIRRFATGSYEKASTSASLVTSHDAVNGTILTRDAFGFRKVIVAATRRGIVYGIDSASGEIVWSRLLGLGWARKVGGHHVPVKIFVTRTVNDGDVPRVAIVTQRMADNGLVDTVLFHIDALTGEDAEGKSPSKGVLEGIDIINGELLDAFMLHEEKIVVLVDKFLQIYLFPGTDDKRDTFQSLAPRLYFPLLAPGKILGHQVSPEPAFTGKFTAYPIWTSLFPPGERVITAFRRPAGEVVASLGKVLGDRSTLYKYLNPHLIGYVTLAQSDEGVPPTCGVYLIDGAKGTIIYNSVIPAARGTCDIHVAFTENWLVYFYYDDEIVSAAQAKGYHVVSVELYEGRGVNDKTRSSEISIYNNRSTEVTIYEQAFVFPSAVTAVTTTTTKFGIATKDLIVANHRGQIQTFPRRILDPRRPKRKVTAREQEEWLIQYDPLIPDDSRRVISHNYRVVNTRKLLTSPAQLESTSLIFAYGGLDLFASRVAPSHTFDVLSENFNKLQLVLTIAGLSVAILVTSPIVRNKRLKEQWY</sequence>
<dbReference type="InterPro" id="IPR011678">
    <property type="entry name" value="EMC1_C"/>
</dbReference>
<evidence type="ECO:0000256" key="5">
    <source>
        <dbReference type="ARBA" id="ARBA00022692"/>
    </source>
</evidence>
<dbReference type="AlphaFoldDB" id="A0A9Q5I526"/>
<comment type="similarity">
    <text evidence="2">Belongs to the EMC1 family.</text>
</comment>
<name>A0A9Q5I526_SANBA</name>
<dbReference type="PANTHER" id="PTHR21573:SF0">
    <property type="entry name" value="ER MEMBRANE PROTEIN COMPLEX SUBUNIT 1"/>
    <property type="match status" value="1"/>
</dbReference>
<gene>
    <name evidence="13" type="ORF">A7U60_g876</name>
</gene>
<dbReference type="Pfam" id="PF25293">
    <property type="entry name" value="Beta-prop_EMC1_N"/>
    <property type="match status" value="1"/>
</dbReference>
<keyword evidence="8" id="KW-1133">Transmembrane helix</keyword>
<protein>
    <recommendedName>
        <fullName evidence="4">ER membrane protein complex subunit 1</fullName>
    </recommendedName>
</protein>